<evidence type="ECO:0000256" key="4">
    <source>
        <dbReference type="ARBA" id="ARBA00023136"/>
    </source>
</evidence>
<gene>
    <name evidence="7" type="ORF">COV57_02685</name>
</gene>
<comment type="subcellular location">
    <subcellularLocation>
        <location evidence="1">Membrane</location>
        <topology evidence="1">Multi-pass membrane protein</topology>
    </subcellularLocation>
</comment>
<dbReference type="GO" id="GO:0008273">
    <property type="term" value="F:calcium, potassium:sodium antiporter activity"/>
    <property type="evidence" value="ECO:0007669"/>
    <property type="project" value="TreeGrafter"/>
</dbReference>
<organism evidence="7 8">
    <name type="scientific">Candidatus Liptonbacteria bacterium CG11_big_fil_rev_8_21_14_0_20_35_14</name>
    <dbReference type="NCBI Taxonomy" id="1974634"/>
    <lineage>
        <taxon>Bacteria</taxon>
        <taxon>Candidatus Liptoniibacteriota</taxon>
    </lineage>
</organism>
<evidence type="ECO:0000256" key="3">
    <source>
        <dbReference type="ARBA" id="ARBA00022989"/>
    </source>
</evidence>
<dbReference type="GO" id="GO:0006874">
    <property type="term" value="P:intracellular calcium ion homeostasis"/>
    <property type="evidence" value="ECO:0007669"/>
    <property type="project" value="TreeGrafter"/>
</dbReference>
<dbReference type="Pfam" id="PF01699">
    <property type="entry name" value="Na_Ca_ex"/>
    <property type="match status" value="2"/>
</dbReference>
<accession>A0A2H0N9H3</accession>
<feature type="transmembrane region" description="Helical" evidence="5">
    <location>
        <begin position="184"/>
        <end position="209"/>
    </location>
</feature>
<sequence length="336" mass="36663">MLNGFIEIKINMLTWNIILFLISLYILVKASQSVVKYILAIADFLNISDYVAALLIMSLATTLPEFVVGINSAIGGFSNLSLGNLFGANIANISLVLGLSAFLSGNIKTVGRAPKYHIWPALLTSISPIILLLDGSLTRNDGLILISIFFIYCFFLIFGRSFIKKEHDILSKIRSSKEKTTHHYLFLNKNIGGFIISVFLLLLSAYVLTLNASSIALSLNISEILIGIFVIAIGTTLPELSISLRSAFSKHPGLSIGNLVGASVFNSTLILGVVALINPIAIIGNDFKSFIIASIFMVLCIIVANIFLTTGRKIGRFEGLMLMFIYVLFIFSNIIL</sequence>
<feature type="transmembrane region" description="Helical" evidence="5">
    <location>
        <begin position="215"/>
        <end position="238"/>
    </location>
</feature>
<feature type="transmembrane region" description="Helical" evidence="5">
    <location>
        <begin position="317"/>
        <end position="335"/>
    </location>
</feature>
<dbReference type="InterPro" id="IPR004837">
    <property type="entry name" value="NaCa_Exmemb"/>
</dbReference>
<name>A0A2H0N9H3_9BACT</name>
<feature type="transmembrane region" description="Helical" evidence="5">
    <location>
        <begin position="80"/>
        <end position="104"/>
    </location>
</feature>
<dbReference type="EMBL" id="PCWO01000040">
    <property type="protein sequence ID" value="PIR04756.1"/>
    <property type="molecule type" value="Genomic_DNA"/>
</dbReference>
<dbReference type="PANTHER" id="PTHR10846">
    <property type="entry name" value="SODIUM/POTASSIUM/CALCIUM EXCHANGER"/>
    <property type="match status" value="1"/>
</dbReference>
<feature type="transmembrane region" description="Helical" evidence="5">
    <location>
        <begin position="12"/>
        <end position="30"/>
    </location>
</feature>
<dbReference type="GO" id="GO:0005886">
    <property type="term" value="C:plasma membrane"/>
    <property type="evidence" value="ECO:0007669"/>
    <property type="project" value="TreeGrafter"/>
</dbReference>
<evidence type="ECO:0000313" key="7">
    <source>
        <dbReference type="EMBL" id="PIR04756.1"/>
    </source>
</evidence>
<keyword evidence="3 5" id="KW-1133">Transmembrane helix</keyword>
<feature type="domain" description="Sodium/calcium exchanger membrane region" evidence="6">
    <location>
        <begin position="190"/>
        <end position="332"/>
    </location>
</feature>
<evidence type="ECO:0000256" key="2">
    <source>
        <dbReference type="ARBA" id="ARBA00022692"/>
    </source>
</evidence>
<protein>
    <recommendedName>
        <fullName evidence="6">Sodium/calcium exchanger membrane region domain-containing protein</fullName>
    </recommendedName>
</protein>
<evidence type="ECO:0000313" key="8">
    <source>
        <dbReference type="Proteomes" id="UP000229893"/>
    </source>
</evidence>
<proteinExistence type="predicted"/>
<keyword evidence="2 5" id="KW-0812">Transmembrane</keyword>
<feature type="transmembrane region" description="Helical" evidence="5">
    <location>
        <begin position="289"/>
        <end position="308"/>
    </location>
</feature>
<feature type="transmembrane region" description="Helical" evidence="5">
    <location>
        <begin position="143"/>
        <end position="163"/>
    </location>
</feature>
<keyword evidence="4 5" id="KW-0472">Membrane</keyword>
<reference evidence="7 8" key="1">
    <citation type="submission" date="2017-09" db="EMBL/GenBank/DDBJ databases">
        <title>Depth-based differentiation of microbial function through sediment-hosted aquifers and enrichment of novel symbionts in the deep terrestrial subsurface.</title>
        <authorList>
            <person name="Probst A.J."/>
            <person name="Ladd B."/>
            <person name="Jarett J.K."/>
            <person name="Geller-Mcgrath D.E."/>
            <person name="Sieber C.M."/>
            <person name="Emerson J.B."/>
            <person name="Anantharaman K."/>
            <person name="Thomas B.C."/>
            <person name="Malmstrom R."/>
            <person name="Stieglmeier M."/>
            <person name="Klingl A."/>
            <person name="Woyke T."/>
            <person name="Ryan C.M."/>
            <person name="Banfield J.F."/>
        </authorList>
    </citation>
    <scope>NUCLEOTIDE SEQUENCE [LARGE SCALE GENOMIC DNA]</scope>
    <source>
        <strain evidence="7">CG11_big_fil_rev_8_21_14_0_20_35_14</strain>
    </source>
</reference>
<dbReference type="Gene3D" id="1.20.1420.30">
    <property type="entry name" value="NCX, central ion-binding region"/>
    <property type="match status" value="2"/>
</dbReference>
<feature type="domain" description="Sodium/calcium exchanger membrane region" evidence="6">
    <location>
        <begin position="16"/>
        <end position="158"/>
    </location>
</feature>
<evidence type="ECO:0000256" key="1">
    <source>
        <dbReference type="ARBA" id="ARBA00004141"/>
    </source>
</evidence>
<dbReference type="PANTHER" id="PTHR10846:SF8">
    <property type="entry name" value="INNER MEMBRANE PROTEIN YRBG"/>
    <property type="match status" value="1"/>
</dbReference>
<dbReference type="AlphaFoldDB" id="A0A2H0N9H3"/>
<feature type="transmembrane region" description="Helical" evidence="5">
    <location>
        <begin position="259"/>
        <end position="283"/>
    </location>
</feature>
<dbReference type="InterPro" id="IPR044880">
    <property type="entry name" value="NCX_ion-bd_dom_sf"/>
</dbReference>
<comment type="caution">
    <text evidence="7">The sequence shown here is derived from an EMBL/GenBank/DDBJ whole genome shotgun (WGS) entry which is preliminary data.</text>
</comment>
<evidence type="ECO:0000259" key="6">
    <source>
        <dbReference type="Pfam" id="PF01699"/>
    </source>
</evidence>
<evidence type="ECO:0000256" key="5">
    <source>
        <dbReference type="SAM" id="Phobius"/>
    </source>
</evidence>
<dbReference type="InterPro" id="IPR004481">
    <property type="entry name" value="K/Na/Ca-exchanger"/>
</dbReference>
<dbReference type="GO" id="GO:0005262">
    <property type="term" value="F:calcium channel activity"/>
    <property type="evidence" value="ECO:0007669"/>
    <property type="project" value="TreeGrafter"/>
</dbReference>
<dbReference type="Proteomes" id="UP000229893">
    <property type="component" value="Unassembled WGS sequence"/>
</dbReference>